<evidence type="ECO:0000313" key="1">
    <source>
        <dbReference type="EMBL" id="GEA67399.1"/>
    </source>
</evidence>
<sequence>MNIDINVLLENLKLDKSPRTEKSLDQLNSLLKARYNSGEKDFSIATIGRISKANNGIGTVSIRNKTGVHFRLLIEAWATKANTTLKKPHVTQSRVLNIPTDLQLLTRLDDPALRAVFGQIIAEKNKLKVENNILKKNAEVIVDVRPKQIMRSNSENQSIEVLPALNDIFLPSEIEALKDAIDKKKMEFRGLTPSESGAVKDENGRILFKTGFIFAIRKILMHISA</sequence>
<dbReference type="RefSeq" id="WP_141315395.1">
    <property type="nucleotide sequence ID" value="NZ_BJLJ01000006.1"/>
</dbReference>
<comment type="caution">
    <text evidence="1">The sequence shown here is derived from an EMBL/GenBank/DDBJ whole genome shotgun (WGS) entry which is preliminary data.</text>
</comment>
<name>A0A4Y3J654_ACIPI</name>
<organism evidence="1 2">
    <name type="scientific">Acinetobacter pittii</name>
    <name type="common">Acinetobacter genomosp. 3</name>
    <dbReference type="NCBI Taxonomy" id="48296"/>
    <lineage>
        <taxon>Bacteria</taxon>
        <taxon>Pseudomonadati</taxon>
        <taxon>Pseudomonadota</taxon>
        <taxon>Gammaproteobacteria</taxon>
        <taxon>Moraxellales</taxon>
        <taxon>Moraxellaceae</taxon>
        <taxon>Acinetobacter</taxon>
        <taxon>Acinetobacter calcoaceticus/baumannii complex</taxon>
    </lineage>
</organism>
<proteinExistence type="predicted"/>
<accession>A0A4Y3J654</accession>
<gene>
    <name evidence="1" type="ORF">PA3_15570</name>
</gene>
<protein>
    <submittedName>
        <fullName evidence="1">Uncharacterized protein</fullName>
    </submittedName>
</protein>
<evidence type="ECO:0000313" key="2">
    <source>
        <dbReference type="Proteomes" id="UP000317717"/>
    </source>
</evidence>
<dbReference type="EMBL" id="BJLJ01000006">
    <property type="protein sequence ID" value="GEA67399.1"/>
    <property type="molecule type" value="Genomic_DNA"/>
</dbReference>
<reference evidence="1 2" key="1">
    <citation type="submission" date="2019-06" db="EMBL/GenBank/DDBJ databases">
        <title>Whole genome shotgun sequence of Acinetobacter pittii NBRC 110514.</title>
        <authorList>
            <person name="Hosoyama A."/>
            <person name="Uohara A."/>
            <person name="Ohji S."/>
            <person name="Ichikawa N."/>
        </authorList>
    </citation>
    <scope>NUCLEOTIDE SEQUENCE [LARGE SCALE GENOMIC DNA]</scope>
    <source>
        <strain evidence="1 2">NBRC 110514</strain>
    </source>
</reference>
<dbReference type="Proteomes" id="UP000317717">
    <property type="component" value="Unassembled WGS sequence"/>
</dbReference>
<dbReference type="NCBIfam" id="NF040692">
    <property type="entry name" value="recomb_assoc"/>
    <property type="match status" value="1"/>
</dbReference>
<dbReference type="AlphaFoldDB" id="A0A4Y3J654"/>
<dbReference type="InterPro" id="IPR048061">
    <property type="entry name" value="GmtX-like"/>
</dbReference>